<feature type="transmembrane region" description="Helical" evidence="1">
    <location>
        <begin position="630"/>
        <end position="652"/>
    </location>
</feature>
<feature type="transmembrane region" description="Helical" evidence="1">
    <location>
        <begin position="432"/>
        <end position="454"/>
    </location>
</feature>
<feature type="transmembrane region" description="Helical" evidence="1">
    <location>
        <begin position="1394"/>
        <end position="1414"/>
    </location>
</feature>
<dbReference type="EMBL" id="JABXBU010001863">
    <property type="protein sequence ID" value="KAF8782076.1"/>
    <property type="molecule type" value="Genomic_DNA"/>
</dbReference>
<feature type="transmembrane region" description="Helical" evidence="1">
    <location>
        <begin position="1066"/>
        <end position="1084"/>
    </location>
</feature>
<feature type="transmembrane region" description="Helical" evidence="1">
    <location>
        <begin position="558"/>
        <end position="583"/>
    </location>
</feature>
<feature type="transmembrane region" description="Helical" evidence="1">
    <location>
        <begin position="394"/>
        <end position="411"/>
    </location>
</feature>
<feature type="transmembrane region" description="Helical" evidence="1">
    <location>
        <begin position="1460"/>
        <end position="1481"/>
    </location>
</feature>
<feature type="transmembrane region" description="Helical" evidence="1">
    <location>
        <begin position="490"/>
        <end position="511"/>
    </location>
</feature>
<feature type="transmembrane region" description="Helical" evidence="1">
    <location>
        <begin position="237"/>
        <end position="258"/>
    </location>
</feature>
<feature type="chain" id="PRO_5035782934" evidence="2">
    <location>
        <begin position="20"/>
        <end position="1548"/>
    </location>
</feature>
<feature type="transmembrane region" description="Helical" evidence="1">
    <location>
        <begin position="1274"/>
        <end position="1295"/>
    </location>
</feature>
<feature type="domain" description="Nose resistant-to-fluoxetine protein N-terminal" evidence="3">
    <location>
        <begin position="70"/>
        <end position="229"/>
    </location>
</feature>
<protein>
    <submittedName>
        <fullName evidence="4">Nose resistant to fluoxetine protein 6 like protein</fullName>
    </submittedName>
</protein>
<feature type="transmembrane region" description="Helical" evidence="1">
    <location>
        <begin position="704"/>
        <end position="732"/>
    </location>
</feature>
<name>A0A8T0EUT0_ARGBR</name>
<dbReference type="Pfam" id="PF01757">
    <property type="entry name" value="Acyl_transf_3"/>
    <property type="match status" value="2"/>
</dbReference>
<dbReference type="InterPro" id="IPR002656">
    <property type="entry name" value="Acyl_transf_3_dom"/>
</dbReference>
<gene>
    <name evidence="4" type="ORF">HNY73_012407</name>
</gene>
<keyword evidence="1" id="KW-0472">Membrane</keyword>
<dbReference type="PANTHER" id="PTHR11161:SF0">
    <property type="entry name" value="O-ACYLTRANSFERASE LIKE PROTEIN"/>
    <property type="match status" value="1"/>
</dbReference>
<keyword evidence="1" id="KW-0812">Transmembrane</keyword>
<evidence type="ECO:0000256" key="1">
    <source>
        <dbReference type="SAM" id="Phobius"/>
    </source>
</evidence>
<feature type="transmembrane region" description="Helical" evidence="1">
    <location>
        <begin position="595"/>
        <end position="618"/>
    </location>
</feature>
<dbReference type="InterPro" id="IPR006621">
    <property type="entry name" value="Nose-resist-to-fluoxetine_N"/>
</dbReference>
<feature type="transmembrane region" description="Helical" evidence="1">
    <location>
        <begin position="1247"/>
        <end position="1267"/>
    </location>
</feature>
<organism evidence="4 5">
    <name type="scientific">Argiope bruennichi</name>
    <name type="common">Wasp spider</name>
    <name type="synonym">Aranea bruennichi</name>
    <dbReference type="NCBI Taxonomy" id="94029"/>
    <lineage>
        <taxon>Eukaryota</taxon>
        <taxon>Metazoa</taxon>
        <taxon>Ecdysozoa</taxon>
        <taxon>Arthropoda</taxon>
        <taxon>Chelicerata</taxon>
        <taxon>Arachnida</taxon>
        <taxon>Araneae</taxon>
        <taxon>Araneomorphae</taxon>
        <taxon>Entelegynae</taxon>
        <taxon>Araneoidea</taxon>
        <taxon>Araneidae</taxon>
        <taxon>Argiope</taxon>
    </lineage>
</organism>
<feature type="transmembrane region" description="Helical" evidence="1">
    <location>
        <begin position="1353"/>
        <end position="1374"/>
    </location>
</feature>
<dbReference type="SMART" id="SM00703">
    <property type="entry name" value="NRF"/>
    <property type="match status" value="1"/>
</dbReference>
<feature type="transmembrane region" description="Helical" evidence="1">
    <location>
        <begin position="664"/>
        <end position="684"/>
    </location>
</feature>
<evidence type="ECO:0000313" key="5">
    <source>
        <dbReference type="Proteomes" id="UP000807504"/>
    </source>
</evidence>
<feature type="transmembrane region" description="Helical" evidence="1">
    <location>
        <begin position="1147"/>
        <end position="1164"/>
    </location>
</feature>
<evidence type="ECO:0000259" key="3">
    <source>
        <dbReference type="SMART" id="SM00703"/>
    </source>
</evidence>
<dbReference type="PANTHER" id="PTHR11161">
    <property type="entry name" value="O-ACYLTRANSFERASE"/>
    <property type="match status" value="1"/>
</dbReference>
<feature type="transmembrane region" description="Helical" evidence="1">
    <location>
        <begin position="1426"/>
        <end position="1448"/>
    </location>
</feature>
<feature type="transmembrane region" description="Helical" evidence="1">
    <location>
        <begin position="1184"/>
        <end position="1204"/>
    </location>
</feature>
<dbReference type="Proteomes" id="UP000807504">
    <property type="component" value="Unassembled WGS sequence"/>
</dbReference>
<feature type="transmembrane region" description="Helical" evidence="1">
    <location>
        <begin position="300"/>
        <end position="319"/>
    </location>
</feature>
<feature type="transmembrane region" description="Helical" evidence="1">
    <location>
        <begin position="1096"/>
        <end position="1115"/>
    </location>
</feature>
<feature type="transmembrane region" description="Helical" evidence="1">
    <location>
        <begin position="354"/>
        <end position="374"/>
    </location>
</feature>
<comment type="caution">
    <text evidence="4">The sequence shown here is derived from an EMBL/GenBank/DDBJ whole genome shotgun (WGS) entry which is preliminary data.</text>
</comment>
<dbReference type="Pfam" id="PF20146">
    <property type="entry name" value="NRF"/>
    <property type="match status" value="2"/>
</dbReference>
<sequence>MRGFVDLIFFVAVLTQTNASIWRMPVIPENNTDILPAWRDTDKFFKNTASSLIKVLMPTILESTSRLNLSSECMKQGMQLVSGLKSMKTWAFSMVDASAKIPEGFASATFTHLGVYEQCLDIMVPHPRNKDQIQFQGQYCLAEVRFPLPPKSKRYGWFSRLEELKNFTGSEFLTLMSTKAHMNYLIPLTMGLCIPSGCTREDLKQLLHDQAGKYHFLSDVTHCEIKKTEVHFTEGQIAAIVVCCILGSLVILGTLLEMRSNSEKDKYRSIGLRILLSFSVITNFQKLTSTKTSSDSFSCLHGIRFLTITWVVLAHTYFYPGCFLSRYRLLFRIYDFASETFTQMMTNGSECVDTFFFMGRNFCSMMYSLLFRIYDFASETFTQMMTNGSECVDTFFFMGGMLLSYFSLKHVKVDKKRFDVKALILHRIWRIVPVYYFILLCGMLVPLMGSGPMFEDTMEDSIYPCFRYWWRNLLFINNFFNMSEMCMLHFWYVACDMQLFLVSVVVLLAFMRSEKVGLFMSALIILSSIIYSGVITYTKDLMPTLTVAYTDPEDRSMFFFYTYGNVLSRAGPYFIGILSGYLLIKHRDIKIPKIIQVVGWCLAIVACGTIIFITSAWFKVYTPSNVELAVYAAFYKVFFTVGIAWMTLCCVTGRGGFINTFLSWKLWVPLSKLAFLIYLIHPYVQNIFIANFTTVQEVTHLRFVVQFFGFLSISALLAFVASLLIESPFLALEKVFFRRGERKIENMNGESNKAFQNGDFAVKVHEESNGRRENGFHNETNGMAQNGFHKESNGKAQNGYHKESNGAVQNGYHTEPIKAKSNLSEDQSNVLESWMKLDKTLKGATQSMIKYVMPMLMESTSQVNLSQECMKESIQLIAGLRNLKKWAFSFVDSTAKGMDGVLSGTFSAFGVYDQCLETTVLHPKKKDEILFQGQYCMIDFRFPLPPKAKRYRLYDRLDDLQNFTGTEVMKFFTTKVHLMYYAPMKLGICIPSGCTEDDLKSMLNFVASDYKLDIEIPRCEIKQKETTVSGIQVFAVVAICVLTTFLLLGTWMELSCEPIHNPSKYLGNRILLSFSAIANFKRLISTKTADENLRCLRGILFFTITWVVYGHAYLFPGKFSTNYSTLFRMPDVASEPVAQMIVNGSEAVDTFLFVGGMLVCYYTVKRVKIEKKSFNIFSFIFYKLLRVAPVLYFILLISTLGPLMGSGPVFHETMRDSVYSCFQHWWQNALFINNFFHSKQMCLKHTWFVSCELQLYLISIFVILPLIWSKKIGIVLNVSIVMASVVYTGVATYLFDLSPTVTITHLNPDDERVFFLYSYANILSRAGPYFIGVFTGYLLITKPDIKISKKVQIMGWFLATFSSGMIIFATGIWYNLRPPSFVEVILYSSLYKVAFTGGVAWMTFCCATGYGGFVNKILSWKVWMPLSKLVLLVFLIEPLIQITFIANFRSIQEFTHFQFVIQYFGFLWVSILLSIVVNLLVESPFLRLEELFFRSEPKKEEANGHANVGFENNGSVDKVTSIEMTTLENGIENRIENTEFYRRNIQDY</sequence>
<accession>A0A8T0EUT0</accession>
<feature type="signal peptide" evidence="2">
    <location>
        <begin position="1"/>
        <end position="19"/>
    </location>
</feature>
<proteinExistence type="predicted"/>
<keyword evidence="2" id="KW-0732">Signal</keyword>
<dbReference type="InterPro" id="IPR052728">
    <property type="entry name" value="O2_lipid_transport_reg"/>
</dbReference>
<feature type="transmembrane region" description="Helical" evidence="1">
    <location>
        <begin position="518"/>
        <end position="538"/>
    </location>
</feature>
<evidence type="ECO:0000313" key="4">
    <source>
        <dbReference type="EMBL" id="KAF8782076.1"/>
    </source>
</evidence>
<reference evidence="4" key="1">
    <citation type="journal article" date="2020" name="bioRxiv">
        <title>Chromosome-level reference genome of the European wasp spider Argiope bruennichi: a resource for studies on range expansion and evolutionary adaptation.</title>
        <authorList>
            <person name="Sheffer M.M."/>
            <person name="Hoppe A."/>
            <person name="Krehenwinkel H."/>
            <person name="Uhl G."/>
            <person name="Kuss A.W."/>
            <person name="Jensen L."/>
            <person name="Jensen C."/>
            <person name="Gillespie R.G."/>
            <person name="Hoff K.J."/>
            <person name="Prost S."/>
        </authorList>
    </citation>
    <scope>NUCLEOTIDE SEQUENCE</scope>
</reference>
<reference evidence="4" key="2">
    <citation type="submission" date="2020-06" db="EMBL/GenBank/DDBJ databases">
        <authorList>
            <person name="Sheffer M."/>
        </authorList>
    </citation>
    <scope>NUCLEOTIDE SEQUENCE</scope>
</reference>
<evidence type="ECO:0000256" key="2">
    <source>
        <dbReference type="SAM" id="SignalP"/>
    </source>
</evidence>
<keyword evidence="5" id="KW-1185">Reference proteome</keyword>
<feature type="transmembrane region" description="Helical" evidence="1">
    <location>
        <begin position="1315"/>
        <end position="1341"/>
    </location>
</feature>
<dbReference type="GO" id="GO:0016747">
    <property type="term" value="F:acyltransferase activity, transferring groups other than amino-acyl groups"/>
    <property type="evidence" value="ECO:0007669"/>
    <property type="project" value="InterPro"/>
</dbReference>
<feature type="transmembrane region" description="Helical" evidence="1">
    <location>
        <begin position="1031"/>
        <end position="1054"/>
    </location>
</feature>
<feature type="transmembrane region" description="Helical" evidence="1">
    <location>
        <begin position="270"/>
        <end position="288"/>
    </location>
</feature>
<keyword evidence="1" id="KW-1133">Transmembrane helix</keyword>